<keyword evidence="2" id="KW-0326">Glycosidase</keyword>
<organism evidence="4 5">
    <name type="scientific">Paenibacillus allorhizosphaerae</name>
    <dbReference type="NCBI Taxonomy" id="2849866"/>
    <lineage>
        <taxon>Bacteria</taxon>
        <taxon>Bacillati</taxon>
        <taxon>Bacillota</taxon>
        <taxon>Bacilli</taxon>
        <taxon>Bacillales</taxon>
        <taxon>Paenibacillaceae</taxon>
        <taxon>Paenibacillus</taxon>
    </lineage>
</organism>
<evidence type="ECO:0000259" key="3">
    <source>
        <dbReference type="Pfam" id="PF21365"/>
    </source>
</evidence>
<gene>
    <name evidence="4" type="ORF">PAECIP111802_01390</name>
</gene>
<dbReference type="PANTHER" id="PTHR43053">
    <property type="entry name" value="GLYCOSIDASE FAMILY 31"/>
    <property type="match status" value="1"/>
</dbReference>
<reference evidence="4 5" key="1">
    <citation type="submission" date="2021-06" db="EMBL/GenBank/DDBJ databases">
        <authorList>
            <person name="Criscuolo A."/>
        </authorList>
    </citation>
    <scope>NUCLEOTIDE SEQUENCE [LARGE SCALE GENOMIC DNA]</scope>
    <source>
        <strain evidence="5">CIP 111802</strain>
    </source>
</reference>
<evidence type="ECO:0000256" key="2">
    <source>
        <dbReference type="ARBA" id="ARBA00023295"/>
    </source>
</evidence>
<protein>
    <recommendedName>
        <fullName evidence="3">Glycosyl hydrolase family 31 C-terminal domain-containing protein</fullName>
    </recommendedName>
</protein>
<evidence type="ECO:0000313" key="4">
    <source>
        <dbReference type="EMBL" id="CAG7627799.1"/>
    </source>
</evidence>
<dbReference type="InterPro" id="IPR050985">
    <property type="entry name" value="Alpha-glycosidase_related"/>
</dbReference>
<name>A0ABM8VDH7_9BACL</name>
<keyword evidence="1" id="KW-0378">Hydrolase</keyword>
<evidence type="ECO:0000313" key="5">
    <source>
        <dbReference type="Proteomes" id="UP000730618"/>
    </source>
</evidence>
<proteinExistence type="predicted"/>
<dbReference type="PANTHER" id="PTHR43053:SF4">
    <property type="entry name" value="MYOGENESIS-REGULATING GLYCOSIDASE"/>
    <property type="match status" value="1"/>
</dbReference>
<keyword evidence="5" id="KW-1185">Reference proteome</keyword>
<dbReference type="Proteomes" id="UP000730618">
    <property type="component" value="Unassembled WGS sequence"/>
</dbReference>
<evidence type="ECO:0000256" key="1">
    <source>
        <dbReference type="ARBA" id="ARBA00022801"/>
    </source>
</evidence>
<feature type="domain" description="Glycosyl hydrolase family 31 C-terminal" evidence="3">
    <location>
        <begin position="600"/>
        <end position="688"/>
    </location>
</feature>
<accession>A0ABM8VDH7</accession>
<comment type="caution">
    <text evidence="4">The sequence shown here is derived from an EMBL/GenBank/DDBJ whole genome shotgun (WGS) entry which is preliminary data.</text>
</comment>
<dbReference type="Pfam" id="PF21365">
    <property type="entry name" value="Glyco_hydro_31_3rd"/>
    <property type="match status" value="1"/>
</dbReference>
<dbReference type="InterPro" id="IPR048395">
    <property type="entry name" value="Glyco_hydro_31_C"/>
</dbReference>
<dbReference type="RefSeq" id="WP_218097733.1">
    <property type="nucleotide sequence ID" value="NZ_CAJVCE010000003.1"/>
</dbReference>
<sequence length="779" mass="88029">MAIDNPSVRLPLYRFEERGEQIIITTKSFTMTICKKGFRFGFRQPACGYQVEPHAVSGLRFSDKEGKRLYDATHTKVMDWNEEALHLLVENTEGQEADVRLAFGGRYVRFDITPSLPGAYTIDVRTAPMSPVYGLGDYGSLIDTVPTEQPPARGKLDVQARDRANLFGYHRSDMVNQGTNMRFLSNFTVYPAHRFAQVLFEEGAKRVAFTEKENKLGASNVARIGSLYYFTGTMREIYSDYRNVRIAEGYPDKKPKYEMFRVGWEAYGSLGWNSYQTEVEEALRQYLERGYELAWGVIGSGFWKGDRKGTYEGTTTSFGIWDDAFEEGRTDGLANPRFPDVNRLKSFFAERGIKLILGLRNHVKAPEADGGFNHPVYNGPFAEEAIQRGYLLKHADGSLLRITNAQFPAGTVYVLDSRNPEALDWFVSKAALWEAQGFKEDAMLYTKHYADGNWNQLNAALMDENYCVIVRNSAYGVPGDLLRINDTYFGTGEGYHFDQDRVPINLLNIAASGASNLYPDITGGTPKTDPSLPSYQNYFVRNAMFNAVTPGMSLGRKPWEMNHPHYEQCVKKAADWHNRYAPYIYSAVLESYHTGYPLAMTPLHIAYPDDAATYDLINRHTRQYEWMLGPSMLAAPLFGNDFDTAQSRDIYLPAGIWIDYETGERFQGPVTLHGYPMPPSKIPVFIGGQGVVVSYDREEDACYAEAYPVAERGNCYTHQHADGSSVSRVRHEQEGWNPQTLRVEDNVSGQAAACVHQEKTGSFRFRLEPGRDYTIRGGK</sequence>
<dbReference type="EMBL" id="CAJVCE010000003">
    <property type="protein sequence ID" value="CAG7627799.1"/>
    <property type="molecule type" value="Genomic_DNA"/>
</dbReference>